<dbReference type="EMBL" id="JAHIBW010000017">
    <property type="protein sequence ID" value="KAG7303074.1"/>
    <property type="molecule type" value="Genomic_DNA"/>
</dbReference>
<feature type="signal peptide" evidence="7">
    <location>
        <begin position="1"/>
        <end position="20"/>
    </location>
</feature>
<evidence type="ECO:0000256" key="6">
    <source>
        <dbReference type="PIRNR" id="PIRNR000862"/>
    </source>
</evidence>
<dbReference type="InterPro" id="IPR029058">
    <property type="entry name" value="AB_hydrolase_fold"/>
</dbReference>
<evidence type="ECO:0000256" key="7">
    <source>
        <dbReference type="SAM" id="SignalP"/>
    </source>
</evidence>
<dbReference type="Gene3D" id="3.40.50.1820">
    <property type="entry name" value="alpha/beta hydrolase"/>
    <property type="match status" value="1"/>
</dbReference>
<dbReference type="Pfam" id="PF00561">
    <property type="entry name" value="Abhydrolase_1"/>
    <property type="match status" value="1"/>
</dbReference>
<name>A0ABQ7QCX4_PLUXY</name>
<evidence type="ECO:0000256" key="4">
    <source>
        <dbReference type="ARBA" id="ARBA00023098"/>
    </source>
</evidence>
<accession>A0ABQ7QCX4</accession>
<dbReference type="InterPro" id="IPR025483">
    <property type="entry name" value="Lipase_euk"/>
</dbReference>
<evidence type="ECO:0000256" key="5">
    <source>
        <dbReference type="ARBA" id="ARBA00023180"/>
    </source>
</evidence>
<organism evidence="9 10">
    <name type="scientific">Plutella xylostella</name>
    <name type="common">Diamondback moth</name>
    <name type="synonym">Plutella maculipennis</name>
    <dbReference type="NCBI Taxonomy" id="51655"/>
    <lineage>
        <taxon>Eukaryota</taxon>
        <taxon>Metazoa</taxon>
        <taxon>Ecdysozoa</taxon>
        <taxon>Arthropoda</taxon>
        <taxon>Hexapoda</taxon>
        <taxon>Insecta</taxon>
        <taxon>Pterygota</taxon>
        <taxon>Neoptera</taxon>
        <taxon>Endopterygota</taxon>
        <taxon>Lepidoptera</taxon>
        <taxon>Glossata</taxon>
        <taxon>Ditrysia</taxon>
        <taxon>Yponomeutoidea</taxon>
        <taxon>Plutellidae</taxon>
        <taxon>Plutella</taxon>
    </lineage>
</organism>
<keyword evidence="5" id="KW-0325">Glycoprotein</keyword>
<evidence type="ECO:0000259" key="8">
    <source>
        <dbReference type="Pfam" id="PF00561"/>
    </source>
</evidence>
<protein>
    <recommendedName>
        <fullName evidence="6">Lipase</fullName>
    </recommendedName>
</protein>
<feature type="domain" description="AB hydrolase-1" evidence="8">
    <location>
        <begin position="93"/>
        <end position="398"/>
    </location>
</feature>
<evidence type="ECO:0000256" key="2">
    <source>
        <dbReference type="ARBA" id="ARBA00022729"/>
    </source>
</evidence>
<dbReference type="InterPro" id="IPR000073">
    <property type="entry name" value="AB_hydrolase_1"/>
</dbReference>
<sequence length="420" mass="48793">MKCPIFILLIVLAIHDKINAFDHKKRLVHIKVKENIQLKKQLQYHPDILLNFTERLQKYGYPSDVHTTVTEDGYILKVFRILKRPHCETTKKPPVLLHHGLFVNSISYTDAGPKVGLAYLLADACFDVWCSNSRGTEFSRNHTKLDPDKDPEFWQFSFHEIGLYDLSAFIDYIIKETGSPKVNYVSHSQAVPQYMALASLKPQVMDKVGLLVAMAPAVFVEHSRSPVLTTLAKHFEQFVLNLFNTLRIQEILYTKSPVNEVLQFMCRKKFAQRACIELLETFFDGRHRNSVTQETFEIIFGHTPDGVSLKNLVHFSQLLNSRKFQQYDYGEKRNMKTYGAKKPPEYELKKVTTPTLLIYGENDHLVNASDVRKLSRTLPNVVKLYRIEDAKWNHLDYLWSIHIPKLLLPEIVEWLNKYSI</sequence>
<comment type="caution">
    <text evidence="9">The sequence shown here is derived from an EMBL/GenBank/DDBJ whole genome shotgun (WGS) entry which is preliminary data.</text>
</comment>
<dbReference type="PIRSF" id="PIRSF000862">
    <property type="entry name" value="Steryl_ester_lip"/>
    <property type="match status" value="1"/>
</dbReference>
<comment type="similarity">
    <text evidence="1 6">Belongs to the AB hydrolase superfamily. Lipase family.</text>
</comment>
<evidence type="ECO:0000256" key="3">
    <source>
        <dbReference type="ARBA" id="ARBA00022963"/>
    </source>
</evidence>
<keyword evidence="10" id="KW-1185">Reference proteome</keyword>
<evidence type="ECO:0000256" key="1">
    <source>
        <dbReference type="ARBA" id="ARBA00010701"/>
    </source>
</evidence>
<dbReference type="SUPFAM" id="SSF53474">
    <property type="entry name" value="alpha/beta-Hydrolases"/>
    <property type="match status" value="1"/>
</dbReference>
<feature type="chain" id="PRO_5045948101" description="Lipase" evidence="7">
    <location>
        <begin position="21"/>
        <end position="420"/>
    </location>
</feature>
<keyword evidence="2 7" id="KW-0732">Signal</keyword>
<keyword evidence="3 6" id="KW-0442">Lipid degradation</keyword>
<proteinExistence type="inferred from homology"/>
<keyword evidence="4" id="KW-0443">Lipid metabolism</keyword>
<evidence type="ECO:0000313" key="10">
    <source>
        <dbReference type="Proteomes" id="UP000823941"/>
    </source>
</evidence>
<reference evidence="9 10" key="1">
    <citation type="submission" date="2021-06" db="EMBL/GenBank/DDBJ databases">
        <title>A haploid diamondback moth (Plutella xylostella L.) genome assembly resolves 31 chromosomes and identifies a diamide resistance mutation.</title>
        <authorList>
            <person name="Ward C.M."/>
            <person name="Perry K.D."/>
            <person name="Baker G."/>
            <person name="Powis K."/>
            <person name="Heckel D.G."/>
            <person name="Baxter S.W."/>
        </authorList>
    </citation>
    <scope>NUCLEOTIDE SEQUENCE [LARGE SCALE GENOMIC DNA]</scope>
    <source>
        <strain evidence="9 10">LV</strain>
        <tissue evidence="9">Single pupa</tissue>
    </source>
</reference>
<dbReference type="PANTHER" id="PTHR11005">
    <property type="entry name" value="LYSOSOMAL ACID LIPASE-RELATED"/>
    <property type="match status" value="1"/>
</dbReference>
<gene>
    <name evidence="9" type="ORF">JYU34_013101</name>
</gene>
<evidence type="ECO:0000313" key="9">
    <source>
        <dbReference type="EMBL" id="KAG7303074.1"/>
    </source>
</evidence>
<keyword evidence="6" id="KW-0378">Hydrolase</keyword>
<dbReference type="Proteomes" id="UP000823941">
    <property type="component" value="Chromosome 17"/>
</dbReference>